<feature type="compositionally biased region" description="Acidic residues" evidence="6">
    <location>
        <begin position="402"/>
        <end position="414"/>
    </location>
</feature>
<comment type="subcellular location">
    <subcellularLocation>
        <location evidence="3">Dynein axonemal particle</location>
    </subcellularLocation>
</comment>
<comment type="function">
    <text evidence="2">In cyliated cells, dynein axonemal particle-specific protein required for deployment of ODA to the axoneme. Interacts with outer dynein arm (ODA) subunits.</text>
</comment>
<dbReference type="GO" id="GO:0070840">
    <property type="term" value="F:dynein complex binding"/>
    <property type="evidence" value="ECO:0007669"/>
    <property type="project" value="InterPro"/>
</dbReference>
<dbReference type="GO" id="GO:0120293">
    <property type="term" value="C:dynein axonemal particle"/>
    <property type="evidence" value="ECO:0007669"/>
    <property type="project" value="UniProtKB-SubCell"/>
</dbReference>
<evidence type="ECO:0000256" key="5">
    <source>
        <dbReference type="ARBA" id="ARBA00030565"/>
    </source>
</evidence>
<dbReference type="PANTHER" id="PTHR35977">
    <property type="entry name" value="CHROMOSOME 16 OPEN READING FRAME 71"/>
    <property type="match status" value="1"/>
</dbReference>
<reference evidence="7 8" key="1">
    <citation type="submission" date="2013-11" db="EMBL/GenBank/DDBJ databases">
        <title>The Damaraland mole rat (Fukomys damarensis) genome and evolution of African mole rats.</title>
        <authorList>
            <person name="Gladyshev V.N."/>
            <person name="Fang X."/>
        </authorList>
    </citation>
    <scope>NUCLEOTIDE SEQUENCE [LARGE SCALE GENOMIC DNA]</scope>
    <source>
        <tissue evidence="7">Liver</tissue>
    </source>
</reference>
<feature type="region of interest" description="Disordered" evidence="6">
    <location>
        <begin position="64"/>
        <end position="86"/>
    </location>
</feature>
<accession>A0A091D1F6</accession>
<feature type="region of interest" description="Disordered" evidence="6">
    <location>
        <begin position="311"/>
        <end position="430"/>
    </location>
</feature>
<gene>
    <name evidence="7" type="ORF">H920_13803</name>
</gene>
<protein>
    <recommendedName>
        <fullName evidence="4">Dynein axonemal assembly factor 8</fullName>
    </recommendedName>
    <alternativeName>
        <fullName evidence="5">Dynein axonemal-associated protein 1</fullName>
    </alternativeName>
</protein>
<dbReference type="Proteomes" id="UP000028990">
    <property type="component" value="Unassembled WGS sequence"/>
</dbReference>
<keyword evidence="8" id="KW-1185">Reference proteome</keyword>
<dbReference type="AlphaFoldDB" id="A0A091D1F6"/>
<evidence type="ECO:0000256" key="3">
    <source>
        <dbReference type="ARBA" id="ARBA00024190"/>
    </source>
</evidence>
<feature type="region of interest" description="Disordered" evidence="6">
    <location>
        <begin position="23"/>
        <end position="45"/>
    </location>
</feature>
<evidence type="ECO:0000256" key="2">
    <source>
        <dbReference type="ARBA" id="ARBA00024177"/>
    </source>
</evidence>
<evidence type="ECO:0000313" key="7">
    <source>
        <dbReference type="EMBL" id="KFO24807.1"/>
    </source>
</evidence>
<feature type="compositionally biased region" description="Basic and acidic residues" evidence="6">
    <location>
        <begin position="323"/>
        <end position="334"/>
    </location>
</feature>
<feature type="compositionally biased region" description="Low complexity" evidence="6">
    <location>
        <begin position="25"/>
        <end position="40"/>
    </location>
</feature>
<dbReference type="eggNOG" id="ENOG502SAQ4">
    <property type="taxonomic scope" value="Eukaryota"/>
</dbReference>
<feature type="compositionally biased region" description="Basic and acidic residues" evidence="6">
    <location>
        <begin position="369"/>
        <end position="381"/>
    </location>
</feature>
<proteinExistence type="predicted"/>
<dbReference type="Pfam" id="PF15773">
    <property type="entry name" value="DAAP1"/>
    <property type="match status" value="1"/>
</dbReference>
<feature type="region of interest" description="Disordered" evidence="6">
    <location>
        <begin position="536"/>
        <end position="570"/>
    </location>
</feature>
<organism evidence="7 8">
    <name type="scientific">Fukomys damarensis</name>
    <name type="common">Damaraland mole rat</name>
    <name type="synonym">Cryptomys damarensis</name>
    <dbReference type="NCBI Taxonomy" id="885580"/>
    <lineage>
        <taxon>Eukaryota</taxon>
        <taxon>Metazoa</taxon>
        <taxon>Chordata</taxon>
        <taxon>Craniata</taxon>
        <taxon>Vertebrata</taxon>
        <taxon>Euteleostomi</taxon>
        <taxon>Mammalia</taxon>
        <taxon>Eutheria</taxon>
        <taxon>Euarchontoglires</taxon>
        <taxon>Glires</taxon>
        <taxon>Rodentia</taxon>
        <taxon>Hystricomorpha</taxon>
        <taxon>Bathyergidae</taxon>
        <taxon>Fukomys</taxon>
    </lineage>
</organism>
<keyword evidence="1" id="KW-0963">Cytoplasm</keyword>
<sequence length="570" mass="62534">MASKDKDVVPSLGSPWDAILQAAKDQLPSLDSDSDSSLPDFGEGEPFIFQRNQPVLIPDLAEELTEGPAGSDKSGTWVPGAERPLPEPAVVPVGLAAEPGSEQNSRIKEWTSLEGRSPGPLLKSFAKIHSLPEIAEETPAWREGDLGSLSFNTKGFQNPPWGLQGEATLAPAGQPDTEPLGSAWQDCAKRRALRQERRRMIENDVLQKVTWDARNPACGDQAQAAESGPRLAAHLKGPGEGQPVLSLQQLEEWDLDYILQSLPEREDNQGNCAPRTAWWAAERCQGQDRTVPRSQDRLLEQLVLLCAMQQRAPDSAQKVPAHRPKDTKEQEARSRCTSVKLGSQAVQGQKLAGGMRPKTEPPTIFIDLRQTEPPEPHDESPGRMNAKNPFRLPSSSHSSSDSGEEDEDECEEEDRAALGDPQGPAPRASLSSWGLRLEDTYRTHAGLGSPATQRADWLLLHDLQKPPSKPDTLCGKNQGGMARASGLYFLSLCQAISEEMNPDDSLTCTPQTQHHPTQLASENLKLLRQKYWLHHAPATRDGPPPHKPKTMGRPIIVENPQNRVRAEKLT</sequence>
<evidence type="ECO:0000313" key="8">
    <source>
        <dbReference type="Proteomes" id="UP000028990"/>
    </source>
</evidence>
<evidence type="ECO:0000256" key="4">
    <source>
        <dbReference type="ARBA" id="ARBA00024428"/>
    </source>
</evidence>
<name>A0A091D1F6_FUKDA</name>
<dbReference type="EMBL" id="KN123497">
    <property type="protein sequence ID" value="KFO24807.1"/>
    <property type="molecule type" value="Genomic_DNA"/>
</dbReference>
<feature type="compositionally biased region" description="Polar residues" evidence="6">
    <location>
        <begin position="335"/>
        <end position="347"/>
    </location>
</feature>
<dbReference type="InterPro" id="IPR031531">
    <property type="entry name" value="DNAAF8"/>
</dbReference>
<evidence type="ECO:0000256" key="1">
    <source>
        <dbReference type="ARBA" id="ARBA00022490"/>
    </source>
</evidence>
<dbReference type="PANTHER" id="PTHR35977:SF1">
    <property type="entry name" value="DYNEIN AXONEMAL ASSEMBLY FACTOR 8"/>
    <property type="match status" value="1"/>
</dbReference>
<evidence type="ECO:0000256" key="6">
    <source>
        <dbReference type="SAM" id="MobiDB-lite"/>
    </source>
</evidence>